<dbReference type="OrthoDB" id="885033at2"/>
<evidence type="ECO:0000313" key="3">
    <source>
        <dbReference type="Proteomes" id="UP000228535"/>
    </source>
</evidence>
<keyword evidence="3" id="KW-1185">Reference proteome</keyword>
<gene>
    <name evidence="2" type="ORF">CLV45_2470</name>
</gene>
<organism evidence="2 3">
    <name type="scientific">Hymenobacter chitinivorans DSM 11115</name>
    <dbReference type="NCBI Taxonomy" id="1121954"/>
    <lineage>
        <taxon>Bacteria</taxon>
        <taxon>Pseudomonadati</taxon>
        <taxon>Bacteroidota</taxon>
        <taxon>Cytophagia</taxon>
        <taxon>Cytophagales</taxon>
        <taxon>Hymenobacteraceae</taxon>
        <taxon>Hymenobacter</taxon>
    </lineage>
</organism>
<keyword evidence="1" id="KW-0732">Signal</keyword>
<reference evidence="2 3" key="1">
    <citation type="submission" date="2017-11" db="EMBL/GenBank/DDBJ databases">
        <title>Genomic Encyclopedia of Archaeal and Bacterial Type Strains, Phase II (KMG-II): From Individual Species to Whole Genera.</title>
        <authorList>
            <person name="Goeker M."/>
        </authorList>
    </citation>
    <scope>NUCLEOTIDE SEQUENCE [LARGE SCALE GENOMIC DNA]</scope>
    <source>
        <strain evidence="2 3">DSM 11115</strain>
    </source>
</reference>
<name>A0A2M9BSX3_9BACT</name>
<sequence>MSFIRRSTLTAALVSSLALASFAQTTPAPTPTTTPAPLTSPLLPPLQVTTEKYKDYLTKRYADDKEARAVIHLYSRKKTGGAIWLATGAGVIGLVASQTGTKSNGSGGTSTVTVTPLGYGLLLGIFGGIGIGKLARFGNEKLYRVLADYDQSHAFPGFVMEHLADKDYQ</sequence>
<protein>
    <submittedName>
        <fullName evidence="2">Uncharacterized protein</fullName>
    </submittedName>
</protein>
<dbReference type="AlphaFoldDB" id="A0A2M9BSX3"/>
<dbReference type="EMBL" id="PGFA01000001">
    <property type="protein sequence ID" value="PJJ61033.1"/>
    <property type="molecule type" value="Genomic_DNA"/>
</dbReference>
<dbReference type="RefSeq" id="WP_100336653.1">
    <property type="nucleotide sequence ID" value="NZ_PGFA01000001.1"/>
</dbReference>
<comment type="caution">
    <text evidence="2">The sequence shown here is derived from an EMBL/GenBank/DDBJ whole genome shotgun (WGS) entry which is preliminary data.</text>
</comment>
<dbReference type="Proteomes" id="UP000228535">
    <property type="component" value="Unassembled WGS sequence"/>
</dbReference>
<feature type="signal peptide" evidence="1">
    <location>
        <begin position="1"/>
        <end position="23"/>
    </location>
</feature>
<accession>A0A2M9BSX3</accession>
<feature type="chain" id="PRO_5014741026" evidence="1">
    <location>
        <begin position="24"/>
        <end position="169"/>
    </location>
</feature>
<proteinExistence type="predicted"/>
<evidence type="ECO:0000313" key="2">
    <source>
        <dbReference type="EMBL" id="PJJ61033.1"/>
    </source>
</evidence>
<evidence type="ECO:0000256" key="1">
    <source>
        <dbReference type="SAM" id="SignalP"/>
    </source>
</evidence>